<dbReference type="Proteomes" id="UP000748531">
    <property type="component" value="Unassembled WGS sequence"/>
</dbReference>
<gene>
    <name evidence="1" type="ORF">PHET_00545</name>
</gene>
<organism evidence="1 2">
    <name type="scientific">Paragonimus heterotremus</name>
    <dbReference type="NCBI Taxonomy" id="100268"/>
    <lineage>
        <taxon>Eukaryota</taxon>
        <taxon>Metazoa</taxon>
        <taxon>Spiralia</taxon>
        <taxon>Lophotrochozoa</taxon>
        <taxon>Platyhelminthes</taxon>
        <taxon>Trematoda</taxon>
        <taxon>Digenea</taxon>
        <taxon>Plagiorchiida</taxon>
        <taxon>Troglotremata</taxon>
        <taxon>Troglotrematidae</taxon>
        <taxon>Paragonimus</taxon>
    </lineage>
</organism>
<evidence type="ECO:0000313" key="1">
    <source>
        <dbReference type="EMBL" id="KAF5405956.1"/>
    </source>
</evidence>
<sequence length="247" mass="28610">MGLKAELEFSQPNIRIVFLRNRRQSTDLHQQDDGVNSNEQTSHNIDCPVLSSSVLCYSIHSICSDTWSAFLNRTLSKWMQTALLGEVTVSPSCQPGMTSLVHQKHCHRPHEIKKWIVLGQVTDDENPDQSVTLLKEDYRTLVWAVRRPHEFRRGGLLVRGKTYRVVFADVRRSFTAIEMHPKMDQPPQGLTVCRLRRDNSRESNNSHRITLDYLLLIGWHRTNHDVNQCSLAMFHLSDWIQSILLEK</sequence>
<accession>A0A8J4T4V5</accession>
<dbReference type="AlphaFoldDB" id="A0A8J4T4V5"/>
<keyword evidence="2" id="KW-1185">Reference proteome</keyword>
<dbReference type="EMBL" id="LUCH01000150">
    <property type="protein sequence ID" value="KAF5405956.1"/>
    <property type="molecule type" value="Genomic_DNA"/>
</dbReference>
<evidence type="ECO:0000313" key="2">
    <source>
        <dbReference type="Proteomes" id="UP000748531"/>
    </source>
</evidence>
<reference evidence="1" key="1">
    <citation type="submission" date="2019-05" db="EMBL/GenBank/DDBJ databases">
        <title>Annotation for the trematode Paragonimus heterotremus.</title>
        <authorList>
            <person name="Choi Y.-J."/>
        </authorList>
    </citation>
    <scope>NUCLEOTIDE SEQUENCE</scope>
    <source>
        <strain evidence="1">LC</strain>
    </source>
</reference>
<proteinExistence type="predicted"/>
<comment type="caution">
    <text evidence="1">The sequence shown here is derived from an EMBL/GenBank/DDBJ whole genome shotgun (WGS) entry which is preliminary data.</text>
</comment>
<protein>
    <submittedName>
        <fullName evidence="1">Uncharacterized protein</fullName>
    </submittedName>
</protein>
<dbReference type="OrthoDB" id="10291877at2759"/>
<name>A0A8J4T4V5_9TREM</name>